<reference evidence="1" key="1">
    <citation type="journal article" date="2015" name="ISME J.">
        <title>Draft Genome Sequence of Streptomyces incarnatus NRRL8089, which Produces the Nucleoside Antibiotic Sinefungin.</title>
        <authorList>
            <person name="Oshima K."/>
            <person name="Hattori M."/>
            <person name="Shimizu H."/>
            <person name="Fukuda K."/>
            <person name="Nemoto M."/>
            <person name="Inagaki K."/>
            <person name="Tamura T."/>
        </authorList>
    </citation>
    <scope>NUCLEOTIDE SEQUENCE</scope>
    <source>
        <strain evidence="1">FACHB-1375</strain>
    </source>
</reference>
<dbReference type="RefSeq" id="WP_190469348.1">
    <property type="nucleotide sequence ID" value="NZ_JACJPW010000068.1"/>
</dbReference>
<dbReference type="Gene3D" id="3.30.420.40">
    <property type="match status" value="3"/>
</dbReference>
<dbReference type="Gene3D" id="3.90.640.10">
    <property type="entry name" value="Actin, Chain A, domain 4"/>
    <property type="match status" value="2"/>
</dbReference>
<keyword evidence="2" id="KW-1185">Reference proteome</keyword>
<reference evidence="1" key="2">
    <citation type="submission" date="2020-08" db="EMBL/GenBank/DDBJ databases">
        <authorList>
            <person name="Chen M."/>
            <person name="Teng W."/>
            <person name="Zhao L."/>
            <person name="Hu C."/>
            <person name="Zhou Y."/>
            <person name="Han B."/>
            <person name="Song L."/>
            <person name="Shu W."/>
        </authorList>
    </citation>
    <scope>NUCLEOTIDE SEQUENCE</scope>
    <source>
        <strain evidence="1">FACHB-1375</strain>
    </source>
</reference>
<sequence length="1115" mass="126586">MAIEIRLLNRFQLRPKTNDETLLDLPIVELAPVSTSNLPHISSISCVVEGEPRQLGAQIQAAYRTFTFKQPIRLYAPQRLRQDPYPLDKPLPGNVGCTLLVIVEYFDSDAAGNPILAIPQTASKSCYLFTPKTEPEIPAIDINKIEPQPAVIVEEKPKPVEKNLNESTDWLAIDFGTSNSTVTLFDASFVSNEKSLPKEQKERLGELLVEWLNSTTVDALAGVSVAEWERFIGDIKKDVEIPEMGTLNDQALLVTIRKIETSLGNRPESFRRAANKKLNHIYHEVFRVPPLSSQNLLRVSLDLGSEAKEIPSELEIQSLKALKVLMGNRVLQNRRTAFSETKGEEINGKFHHSPKRYFGQQRDAMQVKWEGVESEITSNELIQAAWGYLIENTKKYYETRTSGRSSRRDITTAVVTYPAVAPPVVRREIEQMVSALGMDFVKTDYDEAVSVVIFFLWREFGGDLNIGIESFKTRCHWDGKKWSQNVLVLDIGGGTTDLALINLSLEEKDPFERDEDRGAGGRYYVLTPTFIGSSGHLQLGGELITLRIFKLLKVAIADCLLTAVTSGDLECQKLEDEIAGLSDRFLTKDGKYKIGSLWECVDKKTSNPEEDPAYNDALKDAEKILPTKWKNNPSRLQTFYEIWDYAEEIKIEINQNIDRERVVLTEKKISDLLKQSGIDFKVKSADRLNVKINRQQFENAVSPVVEDAVRIAKGLVESRLGYQSENHRQEKVDWLILSGQTCKIYLVEELVKQEFSKYDYFVWNPERVTFVPEFSKMATSVGACYAEKLRQYGFDLEAAKGMLRLGVNQLDIDVKNLFYFLPCSFTLKTQGERDRLIFRNGRELRQLSDRDSIAKTRSDWEGVPLTITIYRQDFDGANPMLWGGYNINRLVRQLGMEEDEFKAKIKVQFEIDQKLQFKLLFCQGTPHSLISASCESLDLKKAIAAASPELANQPIISQDGKLLCDIAVYVIELQTVSVGPKDPPLVFDSQVDYSKFMEGFRYESNVKEQGTGLISKPLPEFPRKGKHTFCFRDPITDRWETIGELSRPGGKSDYNYQYYVTLDDKGILRIHAGEIPYWTSDNPECLKQEGCVFETGLEDKPKEIDENRDPFCGIH</sequence>
<evidence type="ECO:0000313" key="2">
    <source>
        <dbReference type="Proteomes" id="UP000641646"/>
    </source>
</evidence>
<dbReference type="EMBL" id="JACJPW010000068">
    <property type="protein sequence ID" value="MBD2183944.1"/>
    <property type="molecule type" value="Genomic_DNA"/>
</dbReference>
<organism evidence="1 2">
    <name type="scientific">Aerosakkonema funiforme FACHB-1375</name>
    <dbReference type="NCBI Taxonomy" id="2949571"/>
    <lineage>
        <taxon>Bacteria</taxon>
        <taxon>Bacillati</taxon>
        <taxon>Cyanobacteriota</taxon>
        <taxon>Cyanophyceae</taxon>
        <taxon>Oscillatoriophycideae</taxon>
        <taxon>Aerosakkonematales</taxon>
        <taxon>Aerosakkonemataceae</taxon>
        <taxon>Aerosakkonema</taxon>
    </lineage>
</organism>
<proteinExistence type="predicted"/>
<dbReference type="AlphaFoldDB" id="A0A926VK66"/>
<protein>
    <submittedName>
        <fullName evidence="1">Molecular chaperone</fullName>
    </submittedName>
</protein>
<comment type="caution">
    <text evidence="1">The sequence shown here is derived from an EMBL/GenBank/DDBJ whole genome shotgun (WGS) entry which is preliminary data.</text>
</comment>
<gene>
    <name evidence="1" type="ORF">H6G03_23225</name>
</gene>
<accession>A0A926VK66</accession>
<evidence type="ECO:0000313" key="1">
    <source>
        <dbReference type="EMBL" id="MBD2183944.1"/>
    </source>
</evidence>
<dbReference type="InterPro" id="IPR043129">
    <property type="entry name" value="ATPase_NBD"/>
</dbReference>
<dbReference type="Proteomes" id="UP000641646">
    <property type="component" value="Unassembled WGS sequence"/>
</dbReference>
<dbReference type="SUPFAM" id="SSF53067">
    <property type="entry name" value="Actin-like ATPase domain"/>
    <property type="match status" value="1"/>
</dbReference>
<name>A0A926VK66_9CYAN</name>